<dbReference type="GO" id="GO:0006814">
    <property type="term" value="P:sodium ion transport"/>
    <property type="evidence" value="ECO:0007669"/>
    <property type="project" value="UniProtKB-UniRule"/>
</dbReference>
<comment type="caution">
    <text evidence="16">Lacks conserved residue(s) required for the propagation of feature annotation.</text>
</comment>
<evidence type="ECO:0000256" key="10">
    <source>
        <dbReference type="ARBA" id="ARBA00023027"/>
    </source>
</evidence>
<feature type="transmembrane region" description="Helical" evidence="16">
    <location>
        <begin position="12"/>
        <end position="34"/>
    </location>
</feature>
<keyword evidence="14 16" id="KW-0472">Membrane</keyword>
<evidence type="ECO:0000256" key="1">
    <source>
        <dbReference type="ARBA" id="ARBA00022448"/>
    </source>
</evidence>
<comment type="function">
    <text evidence="16">NQR complex catalyzes the reduction of ubiquinone-1 to ubiquinol by two successive reactions, coupled with the transport of Na(+) ions from the cytoplasm to the periplasm. NqrA to NqrE are probably involved in the second step, the conversion of ubisemiquinone to ubiquinol.</text>
</comment>
<comment type="catalytic activity">
    <reaction evidence="16 17">
        <text>a ubiquinone + n Na(+)(in) + NADH + H(+) = a ubiquinol + n Na(+)(out) + NAD(+)</text>
        <dbReference type="Rhea" id="RHEA:47748"/>
        <dbReference type="Rhea" id="RHEA-COMP:9565"/>
        <dbReference type="Rhea" id="RHEA-COMP:9566"/>
        <dbReference type="ChEBI" id="CHEBI:15378"/>
        <dbReference type="ChEBI" id="CHEBI:16389"/>
        <dbReference type="ChEBI" id="CHEBI:17976"/>
        <dbReference type="ChEBI" id="CHEBI:29101"/>
        <dbReference type="ChEBI" id="CHEBI:57540"/>
        <dbReference type="ChEBI" id="CHEBI:57945"/>
        <dbReference type="EC" id="7.2.1.1"/>
    </reaction>
</comment>
<name>A0A840URE8_9BACT</name>
<dbReference type="RefSeq" id="WP_183348810.1">
    <property type="nucleotide sequence ID" value="NZ_JACHEO010000003.1"/>
</dbReference>
<dbReference type="Pfam" id="PF04205">
    <property type="entry name" value="FMN_bind"/>
    <property type="match status" value="1"/>
</dbReference>
<proteinExistence type="inferred from homology"/>
<dbReference type="EC" id="7.2.1.1" evidence="16 17"/>
<accession>A0A840URE8</accession>
<dbReference type="GO" id="GO:0010181">
    <property type="term" value="F:FMN binding"/>
    <property type="evidence" value="ECO:0007669"/>
    <property type="project" value="UniProtKB-UniRule"/>
</dbReference>
<evidence type="ECO:0000313" key="19">
    <source>
        <dbReference type="EMBL" id="MBB5347233.1"/>
    </source>
</evidence>
<keyword evidence="6 16" id="KW-0288">FMN</keyword>
<keyword evidence="10 16" id="KW-0520">NAD</keyword>
<keyword evidence="7 16" id="KW-0812">Transmembrane</keyword>
<comment type="subcellular location">
    <subcellularLocation>
        <location evidence="16">Cell membrane</location>
        <topology evidence="16">Single-pass membrane protein</topology>
    </subcellularLocation>
</comment>
<keyword evidence="12 16" id="KW-0406">Ion transport</keyword>
<evidence type="ECO:0000313" key="20">
    <source>
        <dbReference type="Proteomes" id="UP000539642"/>
    </source>
</evidence>
<dbReference type="GO" id="GO:0016655">
    <property type="term" value="F:oxidoreductase activity, acting on NAD(P)H, quinone or similar compound as acceptor"/>
    <property type="evidence" value="ECO:0007669"/>
    <property type="project" value="UniProtKB-UniRule"/>
</dbReference>
<dbReference type="PANTHER" id="PTHR37838">
    <property type="entry name" value="NA(+)-TRANSLOCATING NADH-QUINONE REDUCTASE SUBUNIT C"/>
    <property type="match status" value="1"/>
</dbReference>
<evidence type="ECO:0000256" key="8">
    <source>
        <dbReference type="ARBA" id="ARBA00022967"/>
    </source>
</evidence>
<comment type="similarity">
    <text evidence="16 17">Belongs to the NqrC family.</text>
</comment>
<evidence type="ECO:0000256" key="7">
    <source>
        <dbReference type="ARBA" id="ARBA00022692"/>
    </source>
</evidence>
<evidence type="ECO:0000256" key="5">
    <source>
        <dbReference type="ARBA" id="ARBA00022630"/>
    </source>
</evidence>
<feature type="modified residue" description="FMN phosphoryl serine" evidence="16">
    <location>
        <position position="227"/>
    </location>
</feature>
<evidence type="ECO:0000259" key="18">
    <source>
        <dbReference type="SMART" id="SM00900"/>
    </source>
</evidence>
<comment type="caution">
    <text evidence="16">The residue potentially involved in the covalent binding of FMN is a Ser instead of a Thr.</text>
</comment>
<evidence type="ECO:0000256" key="13">
    <source>
        <dbReference type="ARBA" id="ARBA00023075"/>
    </source>
</evidence>
<keyword evidence="15 16" id="KW-0739">Sodium transport</keyword>
<feature type="domain" description="FMN-binding" evidence="18">
    <location>
        <begin position="143"/>
        <end position="244"/>
    </location>
</feature>
<keyword evidence="2 16" id="KW-1003">Cell membrane</keyword>
<dbReference type="PIRSF" id="PIRSF009437">
    <property type="entry name" value="NQR-1_subunit_C"/>
    <property type="match status" value="1"/>
</dbReference>
<dbReference type="InterPro" id="IPR007329">
    <property type="entry name" value="FMN-bd"/>
</dbReference>
<comment type="caution">
    <text evidence="19">The sequence shown here is derived from an EMBL/GenBank/DDBJ whole genome shotgun (WGS) entry which is preliminary data.</text>
</comment>
<keyword evidence="20" id="KW-1185">Reference proteome</keyword>
<evidence type="ECO:0000256" key="14">
    <source>
        <dbReference type="ARBA" id="ARBA00023136"/>
    </source>
</evidence>
<evidence type="ECO:0000256" key="17">
    <source>
        <dbReference type="PIRNR" id="PIRNR009437"/>
    </source>
</evidence>
<dbReference type="NCBIfam" id="NF003749">
    <property type="entry name" value="PRK05346.1-5"/>
    <property type="match status" value="1"/>
</dbReference>
<organism evidence="19 20">
    <name type="scientific">Desulfoprunum benzoelyticum</name>
    <dbReference type="NCBI Taxonomy" id="1506996"/>
    <lineage>
        <taxon>Bacteria</taxon>
        <taxon>Pseudomonadati</taxon>
        <taxon>Thermodesulfobacteriota</taxon>
        <taxon>Desulfobulbia</taxon>
        <taxon>Desulfobulbales</taxon>
        <taxon>Desulfobulbaceae</taxon>
        <taxon>Desulfoprunum</taxon>
    </lineage>
</organism>
<dbReference type="GO" id="GO:0005886">
    <property type="term" value="C:plasma membrane"/>
    <property type="evidence" value="ECO:0007669"/>
    <property type="project" value="UniProtKB-SubCell"/>
</dbReference>
<keyword evidence="1 16" id="KW-0813">Transport</keyword>
<keyword evidence="19" id="KW-0560">Oxidoreductase</keyword>
<keyword evidence="11 16" id="KW-0915">Sodium</keyword>
<keyword evidence="5 16" id="KW-0285">Flavoprotein</keyword>
<keyword evidence="8 16" id="KW-1278">Translocase</keyword>
<sequence length="261" mass="28902">MADQSPLKPFYSVLILAFVCSALVAGAVVGLQPLQEANRQLDRKKNILAAAGLYREDQPIDRLFAGVETRIVDLATGRYVPDDQLDPEAYNQLKAALSTDLGRSLDAAEDPARLRRLEKYSLVYLVKQGETVEQYILPVRGKGLWSTMFAYVAVDADLNRIRGVAFYDHGETPGLGGEIENSRWQQLWQGKRIYADSGEIAIRVVKGKAATDGAQAAYEIDGLSGASLTTQGVDRLLHFWFGDDGFKPFFRQLRQEETSNG</sequence>
<dbReference type="NCBIfam" id="TIGR01938">
    <property type="entry name" value="nqrC"/>
    <property type="match status" value="1"/>
</dbReference>
<protein>
    <recommendedName>
        <fullName evidence="16 17">Na(+)-translocating NADH-quinone reductase subunit C</fullName>
        <shortName evidence="16 17">Na(+)-NQR subunit C</shortName>
        <shortName evidence="16 17">Na(+)-translocating NQR subunit C</shortName>
        <ecNumber evidence="16 17">7.2.1.1</ecNumber>
    </recommendedName>
    <alternativeName>
        <fullName evidence="16 17">NQR complex subunit C</fullName>
    </alternativeName>
    <alternativeName>
        <fullName evidence="16 17">NQR-1 subunit C</fullName>
    </alternativeName>
</protein>
<comment type="cofactor">
    <cofactor evidence="16 17">
        <name>FMN</name>
        <dbReference type="ChEBI" id="CHEBI:58210"/>
    </cofactor>
</comment>
<dbReference type="PANTHER" id="PTHR37838:SF1">
    <property type="entry name" value="NA(+)-TRANSLOCATING NADH-QUINONE REDUCTASE SUBUNIT C"/>
    <property type="match status" value="1"/>
</dbReference>
<dbReference type="AlphaFoldDB" id="A0A840URE8"/>
<evidence type="ECO:0000256" key="12">
    <source>
        <dbReference type="ARBA" id="ARBA00023065"/>
    </source>
</evidence>
<keyword evidence="3" id="KW-0997">Cell inner membrane</keyword>
<evidence type="ECO:0000256" key="15">
    <source>
        <dbReference type="ARBA" id="ARBA00023201"/>
    </source>
</evidence>
<evidence type="ECO:0000256" key="9">
    <source>
        <dbReference type="ARBA" id="ARBA00022989"/>
    </source>
</evidence>
<reference evidence="19 20" key="1">
    <citation type="submission" date="2020-08" db="EMBL/GenBank/DDBJ databases">
        <title>Genomic Encyclopedia of Type Strains, Phase IV (KMG-IV): sequencing the most valuable type-strain genomes for metagenomic binning, comparative biology and taxonomic classification.</title>
        <authorList>
            <person name="Goeker M."/>
        </authorList>
    </citation>
    <scope>NUCLEOTIDE SEQUENCE [LARGE SCALE GENOMIC DNA]</scope>
    <source>
        <strain evidence="19 20">DSM 28570</strain>
    </source>
</reference>
<keyword evidence="13 16" id="KW-0830">Ubiquinone</keyword>
<evidence type="ECO:0000256" key="3">
    <source>
        <dbReference type="ARBA" id="ARBA00022519"/>
    </source>
</evidence>
<dbReference type="SMART" id="SM00900">
    <property type="entry name" value="FMN_bind"/>
    <property type="match status" value="1"/>
</dbReference>
<evidence type="ECO:0000256" key="4">
    <source>
        <dbReference type="ARBA" id="ARBA00022553"/>
    </source>
</evidence>
<dbReference type="HAMAP" id="MF_00427">
    <property type="entry name" value="NqrC"/>
    <property type="match status" value="1"/>
</dbReference>
<evidence type="ECO:0000256" key="6">
    <source>
        <dbReference type="ARBA" id="ARBA00022643"/>
    </source>
</evidence>
<gene>
    <name evidence="16" type="primary">nqrC</name>
    <name evidence="19" type="ORF">HNQ81_000946</name>
</gene>
<keyword evidence="4 16" id="KW-0597">Phosphoprotein</keyword>
<dbReference type="Proteomes" id="UP000539642">
    <property type="component" value="Unassembled WGS sequence"/>
</dbReference>
<dbReference type="EMBL" id="JACHEO010000003">
    <property type="protein sequence ID" value="MBB5347233.1"/>
    <property type="molecule type" value="Genomic_DNA"/>
</dbReference>
<comment type="subunit">
    <text evidence="16 17">Composed of six subunits; NqrA, NqrB, NqrC, NqrD, NqrE and NqrF.</text>
</comment>
<keyword evidence="9 16" id="KW-1133">Transmembrane helix</keyword>
<evidence type="ECO:0000256" key="16">
    <source>
        <dbReference type="HAMAP-Rule" id="MF_00427"/>
    </source>
</evidence>
<dbReference type="InterPro" id="IPR010204">
    <property type="entry name" value="NqrC"/>
</dbReference>
<evidence type="ECO:0000256" key="11">
    <source>
        <dbReference type="ARBA" id="ARBA00023053"/>
    </source>
</evidence>
<evidence type="ECO:0000256" key="2">
    <source>
        <dbReference type="ARBA" id="ARBA00022475"/>
    </source>
</evidence>